<feature type="region of interest" description="Disordered" evidence="1">
    <location>
        <begin position="33"/>
        <end position="77"/>
    </location>
</feature>
<proteinExistence type="predicted"/>
<dbReference type="OrthoDB" id="3372944at2"/>
<evidence type="ECO:0000313" key="3">
    <source>
        <dbReference type="EMBL" id="TQL77048.1"/>
    </source>
</evidence>
<keyword evidence="2" id="KW-1133">Transmembrane helix</keyword>
<keyword evidence="2" id="KW-0812">Transmembrane</keyword>
<reference evidence="3 4" key="1">
    <citation type="submission" date="2019-06" db="EMBL/GenBank/DDBJ databases">
        <title>Sequencing the genomes of 1000 actinobacteria strains.</title>
        <authorList>
            <person name="Klenk H.-P."/>
        </authorList>
    </citation>
    <scope>NUCLEOTIDE SEQUENCE [LARGE SCALE GENOMIC DNA]</scope>
    <source>
        <strain evidence="3 4">DSM 45928</strain>
    </source>
</reference>
<sequence>MTRRILRILGSRYGIAAILVVIVVVVVALAQANSDPRPNGDRQQDGTVDNVSPGAPDDGYAEPDTPQGSATPTAEALPEAAVDVATQFAGLWLNQDGLDEQQWYDRLVPLATEATQQQLAGVDPANVPATELTGEPTISGPSVVFDTDRGLLTLTMTEDDGVWKVSGVDFDYSPS</sequence>
<evidence type="ECO:0000256" key="2">
    <source>
        <dbReference type="SAM" id="Phobius"/>
    </source>
</evidence>
<protein>
    <submittedName>
        <fullName evidence="3">Uncharacterized protein</fullName>
    </submittedName>
</protein>
<keyword evidence="4" id="KW-1185">Reference proteome</keyword>
<name>A0A543AWU1_9ACTN</name>
<keyword evidence="2" id="KW-0472">Membrane</keyword>
<accession>A0A543AWU1</accession>
<dbReference type="RefSeq" id="WP_142039351.1">
    <property type="nucleotide sequence ID" value="NZ_JBHTGS010000001.1"/>
</dbReference>
<organism evidence="3 4">
    <name type="scientific">Stackebrandtia endophytica</name>
    <dbReference type="NCBI Taxonomy" id="1496996"/>
    <lineage>
        <taxon>Bacteria</taxon>
        <taxon>Bacillati</taxon>
        <taxon>Actinomycetota</taxon>
        <taxon>Actinomycetes</taxon>
        <taxon>Glycomycetales</taxon>
        <taxon>Glycomycetaceae</taxon>
        <taxon>Stackebrandtia</taxon>
    </lineage>
</organism>
<evidence type="ECO:0000256" key="1">
    <source>
        <dbReference type="SAM" id="MobiDB-lite"/>
    </source>
</evidence>
<dbReference type="EMBL" id="VFOW01000001">
    <property type="protein sequence ID" value="TQL77048.1"/>
    <property type="molecule type" value="Genomic_DNA"/>
</dbReference>
<dbReference type="AlphaFoldDB" id="A0A543AWU1"/>
<evidence type="ECO:0000313" key="4">
    <source>
        <dbReference type="Proteomes" id="UP000317043"/>
    </source>
</evidence>
<gene>
    <name evidence="3" type="ORF">FB566_2592</name>
</gene>
<dbReference type="Proteomes" id="UP000317043">
    <property type="component" value="Unassembled WGS sequence"/>
</dbReference>
<comment type="caution">
    <text evidence="3">The sequence shown here is derived from an EMBL/GenBank/DDBJ whole genome shotgun (WGS) entry which is preliminary data.</text>
</comment>
<dbReference type="InParanoid" id="A0A543AWU1"/>
<feature type="transmembrane region" description="Helical" evidence="2">
    <location>
        <begin position="12"/>
        <end position="32"/>
    </location>
</feature>